<dbReference type="EMBL" id="CP000489">
    <property type="protein sequence ID" value="ABL69720.1"/>
    <property type="molecule type" value="Genomic_DNA"/>
</dbReference>
<dbReference type="OrthoDB" id="7779103at2"/>
<dbReference type="EnsemblBacteria" id="ABL69720">
    <property type="protein sequence ID" value="ABL69720"/>
    <property type="gene ID" value="Pden_1621"/>
</dbReference>
<gene>
    <name evidence="1" type="ordered locus">Pden_1621</name>
</gene>
<dbReference type="HOGENOM" id="CLU_2247420_0_0_5"/>
<dbReference type="KEGG" id="pde:Pden_1621"/>
<sequence length="104" mass="11678">MMMALHLIEQVRRDLLALNLKPALEKIQEFEKLVISGSIRREHAEKCADVLGDIRVLAGAACDGLAAAQRQLAEIATLSRHLDTYDRQGRRIGNRGNGRQDRIF</sequence>
<organism evidence="1 2">
    <name type="scientific">Paracoccus denitrificans (strain Pd 1222)</name>
    <dbReference type="NCBI Taxonomy" id="318586"/>
    <lineage>
        <taxon>Bacteria</taxon>
        <taxon>Pseudomonadati</taxon>
        <taxon>Pseudomonadota</taxon>
        <taxon>Alphaproteobacteria</taxon>
        <taxon>Rhodobacterales</taxon>
        <taxon>Paracoccaceae</taxon>
        <taxon>Paracoccus</taxon>
    </lineage>
</organism>
<proteinExistence type="predicted"/>
<keyword evidence="2" id="KW-1185">Reference proteome</keyword>
<reference evidence="2" key="1">
    <citation type="submission" date="2006-12" db="EMBL/GenBank/DDBJ databases">
        <title>Complete sequence of chromosome 1 of Paracoccus denitrificans PD1222.</title>
        <authorList>
            <person name="Copeland A."/>
            <person name="Lucas S."/>
            <person name="Lapidus A."/>
            <person name="Barry K."/>
            <person name="Detter J.C."/>
            <person name="Glavina del Rio T."/>
            <person name="Hammon N."/>
            <person name="Israni S."/>
            <person name="Dalin E."/>
            <person name="Tice H."/>
            <person name="Pitluck S."/>
            <person name="Munk A.C."/>
            <person name="Brettin T."/>
            <person name="Bruce D."/>
            <person name="Han C."/>
            <person name="Tapia R."/>
            <person name="Gilna P."/>
            <person name="Schmutz J."/>
            <person name="Larimer F."/>
            <person name="Land M."/>
            <person name="Hauser L."/>
            <person name="Kyrpides N."/>
            <person name="Lykidis A."/>
            <person name="Spiro S."/>
            <person name="Richardson D.J."/>
            <person name="Moir J.W.B."/>
            <person name="Ferguson S.J."/>
            <person name="van Spanning R.J.M."/>
            <person name="Richardson P."/>
        </authorList>
    </citation>
    <scope>NUCLEOTIDE SEQUENCE [LARGE SCALE GENOMIC DNA]</scope>
    <source>
        <strain evidence="2">Pd 1222</strain>
    </source>
</reference>
<protein>
    <recommendedName>
        <fullName evidence="3">Flagellar protein FlgN</fullName>
    </recommendedName>
</protein>
<evidence type="ECO:0000313" key="1">
    <source>
        <dbReference type="EMBL" id="ABL69720.1"/>
    </source>
</evidence>
<accession>A1B2H6</accession>
<name>A1B2H6_PARDP</name>
<dbReference type="Proteomes" id="UP000000361">
    <property type="component" value="Chromosome 1"/>
</dbReference>
<dbReference type="AlphaFoldDB" id="A1B2H6"/>
<evidence type="ECO:0000313" key="2">
    <source>
        <dbReference type="Proteomes" id="UP000000361"/>
    </source>
</evidence>
<evidence type="ECO:0008006" key="3">
    <source>
        <dbReference type="Google" id="ProtNLM"/>
    </source>
</evidence>